<dbReference type="AlphaFoldDB" id="A0AAD3SGZ0"/>
<dbReference type="EMBL" id="BSYO01000010">
    <property type="protein sequence ID" value="GMH10596.1"/>
    <property type="molecule type" value="Genomic_DNA"/>
</dbReference>
<comment type="caution">
    <text evidence="1">The sequence shown here is derived from an EMBL/GenBank/DDBJ whole genome shotgun (WGS) entry which is preliminary data.</text>
</comment>
<protein>
    <submittedName>
        <fullName evidence="1">Uncharacterized protein</fullName>
    </submittedName>
</protein>
<sequence length="100" mass="10848">MRWSTGMMLRNDPLGRNAVGLLIDWVLSGVLLQLTPRVQECSGNEPLLPIVCQLLLQFSAATPTFGFSESFTAESPYELPNDSAHEMLRGAALGQELSAA</sequence>
<evidence type="ECO:0000313" key="2">
    <source>
        <dbReference type="Proteomes" id="UP001279734"/>
    </source>
</evidence>
<gene>
    <name evidence="1" type="ORF">Nepgr_012437</name>
</gene>
<dbReference type="Proteomes" id="UP001279734">
    <property type="component" value="Unassembled WGS sequence"/>
</dbReference>
<name>A0AAD3SGZ0_NEPGR</name>
<accession>A0AAD3SGZ0</accession>
<proteinExistence type="predicted"/>
<reference evidence="1" key="1">
    <citation type="submission" date="2023-05" db="EMBL/GenBank/DDBJ databases">
        <title>Nepenthes gracilis genome sequencing.</title>
        <authorList>
            <person name="Fukushima K."/>
        </authorList>
    </citation>
    <scope>NUCLEOTIDE SEQUENCE</scope>
    <source>
        <strain evidence="1">SING2019-196</strain>
    </source>
</reference>
<organism evidence="1 2">
    <name type="scientific">Nepenthes gracilis</name>
    <name type="common">Slender pitcher plant</name>
    <dbReference type="NCBI Taxonomy" id="150966"/>
    <lineage>
        <taxon>Eukaryota</taxon>
        <taxon>Viridiplantae</taxon>
        <taxon>Streptophyta</taxon>
        <taxon>Embryophyta</taxon>
        <taxon>Tracheophyta</taxon>
        <taxon>Spermatophyta</taxon>
        <taxon>Magnoliopsida</taxon>
        <taxon>eudicotyledons</taxon>
        <taxon>Gunneridae</taxon>
        <taxon>Pentapetalae</taxon>
        <taxon>Caryophyllales</taxon>
        <taxon>Nepenthaceae</taxon>
        <taxon>Nepenthes</taxon>
    </lineage>
</organism>
<keyword evidence="2" id="KW-1185">Reference proteome</keyword>
<evidence type="ECO:0000313" key="1">
    <source>
        <dbReference type="EMBL" id="GMH10596.1"/>
    </source>
</evidence>